<dbReference type="PANTHER" id="PTHR12558">
    <property type="entry name" value="CELL DIVISION CYCLE 16,23,27"/>
    <property type="match status" value="1"/>
</dbReference>
<reference evidence="2 3" key="1">
    <citation type="submission" date="2019-02" db="EMBL/GenBank/DDBJ databases">
        <title>Deep-cultivation of Planctomycetes and their phenomic and genomic characterization uncovers novel biology.</title>
        <authorList>
            <person name="Wiegand S."/>
            <person name="Jogler M."/>
            <person name="Boedeker C."/>
            <person name="Pinto D."/>
            <person name="Vollmers J."/>
            <person name="Rivas-Marin E."/>
            <person name="Kohn T."/>
            <person name="Peeters S.H."/>
            <person name="Heuer A."/>
            <person name="Rast P."/>
            <person name="Oberbeckmann S."/>
            <person name="Bunk B."/>
            <person name="Jeske O."/>
            <person name="Meyerdierks A."/>
            <person name="Storesund J.E."/>
            <person name="Kallscheuer N."/>
            <person name="Luecker S."/>
            <person name="Lage O.M."/>
            <person name="Pohl T."/>
            <person name="Merkel B.J."/>
            <person name="Hornburger P."/>
            <person name="Mueller R.-W."/>
            <person name="Bruemmer F."/>
            <person name="Labrenz M."/>
            <person name="Spormann A.M."/>
            <person name="Op den Camp H."/>
            <person name="Overmann J."/>
            <person name="Amann R."/>
            <person name="Jetten M.S.M."/>
            <person name="Mascher T."/>
            <person name="Medema M.H."/>
            <person name="Devos D.P."/>
            <person name="Kaster A.-K."/>
            <person name="Ovreas L."/>
            <person name="Rohde M."/>
            <person name="Galperin M.Y."/>
            <person name="Jogler C."/>
        </authorList>
    </citation>
    <scope>NUCLEOTIDE SEQUENCE [LARGE SCALE GENOMIC DNA]</scope>
    <source>
        <strain evidence="2 3">Pla175</strain>
    </source>
</reference>
<dbReference type="InterPro" id="IPR019734">
    <property type="entry name" value="TPR_rpt"/>
</dbReference>
<dbReference type="RefSeq" id="WP_145284223.1">
    <property type="nucleotide sequence ID" value="NZ_CP036291.1"/>
</dbReference>
<organism evidence="2 3">
    <name type="scientific">Pirellulimonas nuda</name>
    <dbReference type="NCBI Taxonomy" id="2528009"/>
    <lineage>
        <taxon>Bacteria</taxon>
        <taxon>Pseudomonadati</taxon>
        <taxon>Planctomycetota</taxon>
        <taxon>Planctomycetia</taxon>
        <taxon>Pirellulales</taxon>
        <taxon>Lacipirellulaceae</taxon>
        <taxon>Pirellulimonas</taxon>
    </lineage>
</organism>
<dbReference type="SMART" id="SM00028">
    <property type="entry name" value="TPR"/>
    <property type="match status" value="3"/>
</dbReference>
<dbReference type="Proteomes" id="UP000317429">
    <property type="component" value="Chromosome"/>
</dbReference>
<name>A0A518DBH7_9BACT</name>
<dbReference type="AlphaFoldDB" id="A0A518DBH7"/>
<dbReference type="InterPro" id="IPR011990">
    <property type="entry name" value="TPR-like_helical_dom_sf"/>
</dbReference>
<dbReference type="OrthoDB" id="174931at2"/>
<proteinExistence type="predicted"/>
<dbReference type="SUPFAM" id="SSF48452">
    <property type="entry name" value="TPR-like"/>
    <property type="match status" value="3"/>
</dbReference>
<keyword evidence="3" id="KW-1185">Reference proteome</keyword>
<dbReference type="KEGG" id="pnd:Pla175_22150"/>
<evidence type="ECO:0000313" key="2">
    <source>
        <dbReference type="EMBL" id="QDU88831.1"/>
    </source>
</evidence>
<dbReference type="PANTHER" id="PTHR12558:SF13">
    <property type="entry name" value="CELL DIVISION CYCLE PROTEIN 27 HOMOLOG"/>
    <property type="match status" value="1"/>
</dbReference>
<protein>
    <submittedName>
        <fullName evidence="2">Tetratricopeptide repeat protein</fullName>
    </submittedName>
</protein>
<evidence type="ECO:0000259" key="1">
    <source>
        <dbReference type="Pfam" id="PF17128"/>
    </source>
</evidence>
<gene>
    <name evidence="2" type="ORF">Pla175_22150</name>
</gene>
<dbReference type="Gene3D" id="1.25.40.10">
    <property type="entry name" value="Tetratricopeptide repeat domain"/>
    <property type="match status" value="3"/>
</dbReference>
<evidence type="ECO:0000313" key="3">
    <source>
        <dbReference type="Proteomes" id="UP000317429"/>
    </source>
</evidence>
<dbReference type="EMBL" id="CP036291">
    <property type="protein sequence ID" value="QDU88831.1"/>
    <property type="molecule type" value="Genomic_DNA"/>
</dbReference>
<dbReference type="InterPro" id="IPR033396">
    <property type="entry name" value="DUF5107"/>
</dbReference>
<accession>A0A518DBH7</accession>
<dbReference type="Pfam" id="PF17128">
    <property type="entry name" value="DUF5107"/>
    <property type="match status" value="1"/>
</dbReference>
<feature type="domain" description="DUF5107" evidence="1">
    <location>
        <begin position="45"/>
        <end position="349"/>
    </location>
</feature>
<sequence>MTTLGPSHRVTAVREVVEIPTYEVGDPDPNPMFLERRVYQGSSGAVYPFPVIEAVAHEKTLRQYQAIFLENEYLKLMILPELGGRLQMALDKTNNYHFVYYNRVIKPALVGLAGPWISGGIEFNWPQHHRPSTFHPVDADIERHDDGSVTVWCNEIDRMVGSKGMHGFTLYPGRAYLEIRGRVYNRTPMPETFLWWANPAVHVDENHQSIFPPDVNAVMDHGKRGVSGFPIATGEYYKVDYSPGTDISRYKNIPVPTSYMAYHSDFDFVGSYDHGRQAGLLHVASHHVSPGKKQWTWGHGEFGRAWDRRLTDEDGPYIELMCGVYTDNQPDFSWLAPGEEKDFSQYFMPYKGVGVIKNATIDAAVGLDVDGRRATVRVYTTAQRPGAQVELSSGEETLLLQEFDGDPRSWSEFETDLPSGVEERSLVVIVTDRNGAELVAYRSPPPADAPPEAAKPIPEPAALDSVESLYLAGMHLEQYRHATRLPEDYFREALRRDSGDLRTNIAMGRLLYRRGCYREAEGHFRTGVARATQHNSNPLDGEPLLGLGLALAAQGRFAEAADALHKSAWNAACRDAAYFELARISTREGEWVEAEGLLRQCLDGNAGRHQAVHLLVCVLYELGRHEEAERVAADELRRDPFNVGVLFERARVAGASDDVFRRRMRADDHNYTVLAADYLAAGLEDRACEVLQRFVDRESHGEPTSMLLYHLALALRLSGDATAADLVLSQAAAAPRGGFFPNTLADLAALRSAIDLRPDDAAAWCDLGNLLFSKKRYVAGMACWEKTCELDPTAAQPRRNLGLAYFNKRHDAGAAWRMLSEAHRLAPSDARVLYELDQLAKRLNHDPAGRLERLQGGAECVAARDDLLIEKITLLNQLGRHQQALEVLLSRSFHPWEGGEGKASAQYVLSLVELARRAIAVQEWDGAKTLLSRALDWPHSLGEGKLAGIQENNIHYWLGVAARGGGRESEAREWFGLASQGLSEPTSAQYYNDQPPAMVFYQGLAHQALGQGAAASARFEKLIEYGESHLDDPVTIDYFAVSLPTFVVFDADLEFENKIHCRFMRALGLLGLGVVDGAAEEFDWILAADVNHLGAITHRSMCASATLAPSRNAAANATL</sequence>
<dbReference type="Pfam" id="PF13432">
    <property type="entry name" value="TPR_16"/>
    <property type="match status" value="1"/>
</dbReference>